<organism evidence="2 3">
    <name type="scientific">Daphnia magna</name>
    <dbReference type="NCBI Taxonomy" id="35525"/>
    <lineage>
        <taxon>Eukaryota</taxon>
        <taxon>Metazoa</taxon>
        <taxon>Ecdysozoa</taxon>
        <taxon>Arthropoda</taxon>
        <taxon>Crustacea</taxon>
        <taxon>Branchiopoda</taxon>
        <taxon>Diplostraca</taxon>
        <taxon>Cladocera</taxon>
        <taxon>Anomopoda</taxon>
        <taxon>Daphniidae</taxon>
        <taxon>Daphnia</taxon>
    </lineage>
</organism>
<accession>A0ABR0A0M9</accession>
<proteinExistence type="predicted"/>
<feature type="compositionally biased region" description="Basic and acidic residues" evidence="1">
    <location>
        <begin position="1"/>
        <end position="10"/>
    </location>
</feature>
<comment type="caution">
    <text evidence="2">The sequence shown here is derived from an EMBL/GenBank/DDBJ whole genome shotgun (WGS) entry which is preliminary data.</text>
</comment>
<evidence type="ECO:0000256" key="1">
    <source>
        <dbReference type="SAM" id="MobiDB-lite"/>
    </source>
</evidence>
<feature type="region of interest" description="Disordered" evidence="1">
    <location>
        <begin position="1"/>
        <end position="22"/>
    </location>
</feature>
<name>A0ABR0A0M9_9CRUS</name>
<protein>
    <submittedName>
        <fullName evidence="2">Uncharacterized protein</fullName>
    </submittedName>
</protein>
<reference evidence="2 3" key="1">
    <citation type="journal article" date="2023" name="Nucleic Acids Res.">
        <title>The hologenome of Daphnia magna reveals possible DNA methylation and microbiome-mediated evolution of the host genome.</title>
        <authorList>
            <person name="Chaturvedi A."/>
            <person name="Li X."/>
            <person name="Dhandapani V."/>
            <person name="Marshall H."/>
            <person name="Kissane S."/>
            <person name="Cuenca-Cambronero M."/>
            <person name="Asole G."/>
            <person name="Calvet F."/>
            <person name="Ruiz-Romero M."/>
            <person name="Marangio P."/>
            <person name="Guigo R."/>
            <person name="Rago D."/>
            <person name="Mirbahai L."/>
            <person name="Eastwood N."/>
            <person name="Colbourne J.K."/>
            <person name="Zhou J."/>
            <person name="Mallon E."/>
            <person name="Orsini L."/>
        </authorList>
    </citation>
    <scope>NUCLEOTIDE SEQUENCE [LARGE SCALE GENOMIC DNA]</scope>
    <source>
        <strain evidence="2">LRV0_1</strain>
    </source>
</reference>
<dbReference type="Proteomes" id="UP001234178">
    <property type="component" value="Unassembled WGS sequence"/>
</dbReference>
<evidence type="ECO:0000313" key="3">
    <source>
        <dbReference type="Proteomes" id="UP001234178"/>
    </source>
</evidence>
<dbReference type="EMBL" id="JAOYFB010000036">
    <property type="protein sequence ID" value="KAK4018705.1"/>
    <property type="molecule type" value="Genomic_DNA"/>
</dbReference>
<sequence>MEKSEIDGDLTKPSSVTSNSKLERHENHVIGIFWSERSRKDEEGKTKTYNVIWMFYKSSDRLGLHDEMLTCSVNSV</sequence>
<gene>
    <name evidence="2" type="ORF">OUZ56_000750</name>
</gene>
<keyword evidence="3" id="KW-1185">Reference proteome</keyword>
<evidence type="ECO:0000313" key="2">
    <source>
        <dbReference type="EMBL" id="KAK4018705.1"/>
    </source>
</evidence>